<protein>
    <submittedName>
        <fullName evidence="2">Uncharacterized protein</fullName>
    </submittedName>
</protein>
<dbReference type="Proteomes" id="UP001249851">
    <property type="component" value="Unassembled WGS sequence"/>
</dbReference>
<feature type="compositionally biased region" description="Low complexity" evidence="1">
    <location>
        <begin position="286"/>
        <end position="295"/>
    </location>
</feature>
<feature type="region of interest" description="Disordered" evidence="1">
    <location>
        <begin position="337"/>
        <end position="360"/>
    </location>
</feature>
<accession>A0AAD9QFK0</accession>
<comment type="caution">
    <text evidence="2">The sequence shown here is derived from an EMBL/GenBank/DDBJ whole genome shotgun (WGS) entry which is preliminary data.</text>
</comment>
<evidence type="ECO:0000313" key="3">
    <source>
        <dbReference type="Proteomes" id="UP001249851"/>
    </source>
</evidence>
<gene>
    <name evidence="2" type="ORF">P5673_017229</name>
</gene>
<proteinExistence type="predicted"/>
<dbReference type="AlphaFoldDB" id="A0AAD9QFK0"/>
<name>A0AAD9QFK0_ACRCE</name>
<evidence type="ECO:0000256" key="1">
    <source>
        <dbReference type="SAM" id="MobiDB-lite"/>
    </source>
</evidence>
<dbReference type="PANTHER" id="PTHR34754:SF1">
    <property type="entry name" value="COILED-COIL DOMAIN-CONTAINING PROTEIN 60"/>
    <property type="match status" value="1"/>
</dbReference>
<feature type="region of interest" description="Disordered" evidence="1">
    <location>
        <begin position="285"/>
        <end position="309"/>
    </location>
</feature>
<dbReference type="EMBL" id="JARQWQ010000037">
    <property type="protein sequence ID" value="KAK2560244.1"/>
    <property type="molecule type" value="Genomic_DNA"/>
</dbReference>
<sequence length="573" mass="65791">MVIPQKYENQLYTDIVRSLKQNLRREVHRSSSSETKGKRKVRIRTECYYKSQLLDDHWRQKYNRHVAQSVRGFYTPAHIPYASVGDICLDVKDLVLSTIGCAGQDADKVKTSGHLVLAAQKCNRGYSKSHQNIYCFLPAKLKQLMRKARLSEHLDPLLLVDDWFLAFPSDVTKPEHEEEAIDQRDLHERCLRNFSNKLSCLNRLLCSIYHLRTKDLRSKVPLSRDYLMALGADVQRDKKGRPLRHTRNIIHLYSQSHGGHQRSSTDVTLSRMEHDNHMSPYANTRSSFVSDSPSSLFRPGLTGTGTTESRTSFNRKLRLIRDTSDKIETWEDLLEAGDKPSSNTQVPSQGAWRGGPTRTSLLHPGKVTVGGARIRKYGIQALAQQHQSYSSFEHAPIWQQVAASQKSAKESTNANTFQKRRMERETFMKKFAAFKPTSLYKVDLQRVRQAGHAVDEECEKEDIKTATWYETLEQEAIDIGVASELEVIVLLEKLCLFSTYDITTIPFVQAKLCLLVQSLPVYELCTLTMMEALKVSATMNECFQNCVPRPRMQRDTMYTQKFNCRTKCEFFFV</sequence>
<keyword evidence="3" id="KW-1185">Reference proteome</keyword>
<dbReference type="PANTHER" id="PTHR34754">
    <property type="entry name" value="COILED-COIL DOMAIN-CONTAINING PROTEIN 60"/>
    <property type="match status" value="1"/>
</dbReference>
<organism evidence="2 3">
    <name type="scientific">Acropora cervicornis</name>
    <name type="common">Staghorn coral</name>
    <dbReference type="NCBI Taxonomy" id="6130"/>
    <lineage>
        <taxon>Eukaryota</taxon>
        <taxon>Metazoa</taxon>
        <taxon>Cnidaria</taxon>
        <taxon>Anthozoa</taxon>
        <taxon>Hexacorallia</taxon>
        <taxon>Scleractinia</taxon>
        <taxon>Astrocoeniina</taxon>
        <taxon>Acroporidae</taxon>
        <taxon>Acropora</taxon>
    </lineage>
</organism>
<dbReference type="InterPro" id="IPR031526">
    <property type="entry name" value="DUF4698"/>
</dbReference>
<reference evidence="2" key="1">
    <citation type="journal article" date="2023" name="G3 (Bethesda)">
        <title>Whole genome assembly and annotation of the endangered Caribbean coral Acropora cervicornis.</title>
        <authorList>
            <person name="Selwyn J.D."/>
            <person name="Vollmer S.V."/>
        </authorList>
    </citation>
    <scope>NUCLEOTIDE SEQUENCE</scope>
    <source>
        <strain evidence="2">K2</strain>
    </source>
</reference>
<evidence type="ECO:0000313" key="2">
    <source>
        <dbReference type="EMBL" id="KAK2560244.1"/>
    </source>
</evidence>
<reference evidence="2" key="2">
    <citation type="journal article" date="2023" name="Science">
        <title>Genomic signatures of disease resistance in endangered staghorn corals.</title>
        <authorList>
            <person name="Vollmer S.V."/>
            <person name="Selwyn J.D."/>
            <person name="Despard B.A."/>
            <person name="Roesel C.L."/>
        </authorList>
    </citation>
    <scope>NUCLEOTIDE SEQUENCE</scope>
    <source>
        <strain evidence="2">K2</strain>
    </source>
</reference>